<proteinExistence type="predicted"/>
<dbReference type="PANTHER" id="PTHR12124">
    <property type="entry name" value="POLYMYOSITIS/SCLERODERMA AUTOANTIGEN-RELATED"/>
    <property type="match status" value="1"/>
</dbReference>
<gene>
    <name evidence="1" type="ORF">DPMN_126717</name>
</gene>
<name>A0A9D4GZW9_DREPO</name>
<protein>
    <submittedName>
        <fullName evidence="1">Uncharacterized protein</fullName>
    </submittedName>
</protein>
<dbReference type="PANTHER" id="PTHR12124:SF47">
    <property type="entry name" value="EXOSOME COMPONENT 10"/>
    <property type="match status" value="1"/>
</dbReference>
<keyword evidence="2" id="KW-1185">Reference proteome</keyword>
<dbReference type="InterPro" id="IPR036397">
    <property type="entry name" value="RNaseH_sf"/>
</dbReference>
<dbReference type="AlphaFoldDB" id="A0A9D4GZW9"/>
<reference evidence="1" key="1">
    <citation type="journal article" date="2019" name="bioRxiv">
        <title>The Genome of the Zebra Mussel, Dreissena polymorpha: A Resource for Invasive Species Research.</title>
        <authorList>
            <person name="McCartney M.A."/>
            <person name="Auch B."/>
            <person name="Kono T."/>
            <person name="Mallez S."/>
            <person name="Zhang Y."/>
            <person name="Obille A."/>
            <person name="Becker A."/>
            <person name="Abrahante J.E."/>
            <person name="Garbe J."/>
            <person name="Badalamenti J.P."/>
            <person name="Herman A."/>
            <person name="Mangelson H."/>
            <person name="Liachko I."/>
            <person name="Sullivan S."/>
            <person name="Sone E.D."/>
            <person name="Koren S."/>
            <person name="Silverstein K.A.T."/>
            <person name="Beckman K.B."/>
            <person name="Gohl D.M."/>
        </authorList>
    </citation>
    <scope>NUCLEOTIDE SEQUENCE</scope>
    <source>
        <strain evidence="1">Duluth1</strain>
        <tissue evidence="1">Whole animal</tissue>
    </source>
</reference>
<dbReference type="InterPro" id="IPR045092">
    <property type="entry name" value="Rrp6-like"/>
</dbReference>
<sequence length="61" mass="6874">MQISTRSHDYLVDTPLELRSDLQCLNTVFTDPNIVKVSLSIRSSQTKTLSKYKTGPLQGFT</sequence>
<dbReference type="GO" id="GO:0071040">
    <property type="term" value="P:nuclear polyadenylation-dependent antisense transcript catabolic process"/>
    <property type="evidence" value="ECO:0007669"/>
    <property type="project" value="TreeGrafter"/>
</dbReference>
<dbReference type="GO" id="GO:0005730">
    <property type="term" value="C:nucleolus"/>
    <property type="evidence" value="ECO:0007669"/>
    <property type="project" value="TreeGrafter"/>
</dbReference>
<dbReference type="GO" id="GO:0071051">
    <property type="term" value="P:poly(A)-dependent snoRNA 3'-end processing"/>
    <property type="evidence" value="ECO:0007669"/>
    <property type="project" value="TreeGrafter"/>
</dbReference>
<accession>A0A9D4GZW9</accession>
<dbReference type="GO" id="GO:0000467">
    <property type="term" value="P:exonucleolytic trimming to generate mature 3'-end of 5.8S rRNA from tricistronic rRNA transcript (SSU-rRNA, 5.8S rRNA, LSU-rRNA)"/>
    <property type="evidence" value="ECO:0007669"/>
    <property type="project" value="InterPro"/>
</dbReference>
<dbReference type="GO" id="GO:0071035">
    <property type="term" value="P:nuclear polyadenylation-dependent rRNA catabolic process"/>
    <property type="evidence" value="ECO:0007669"/>
    <property type="project" value="TreeGrafter"/>
</dbReference>
<comment type="caution">
    <text evidence="1">The sequence shown here is derived from an EMBL/GenBank/DDBJ whole genome shotgun (WGS) entry which is preliminary data.</text>
</comment>
<reference evidence="1" key="2">
    <citation type="submission" date="2020-11" db="EMBL/GenBank/DDBJ databases">
        <authorList>
            <person name="McCartney M.A."/>
            <person name="Auch B."/>
            <person name="Kono T."/>
            <person name="Mallez S."/>
            <person name="Becker A."/>
            <person name="Gohl D.M."/>
            <person name="Silverstein K.A.T."/>
            <person name="Koren S."/>
            <person name="Bechman K.B."/>
            <person name="Herman A."/>
            <person name="Abrahante J.E."/>
            <person name="Garbe J."/>
        </authorList>
    </citation>
    <scope>NUCLEOTIDE SEQUENCE</scope>
    <source>
        <strain evidence="1">Duluth1</strain>
        <tissue evidence="1">Whole animal</tissue>
    </source>
</reference>
<evidence type="ECO:0000313" key="1">
    <source>
        <dbReference type="EMBL" id="KAH3824863.1"/>
    </source>
</evidence>
<dbReference type="GO" id="GO:0000175">
    <property type="term" value="F:3'-5'-RNA exonuclease activity"/>
    <property type="evidence" value="ECO:0007669"/>
    <property type="project" value="InterPro"/>
</dbReference>
<dbReference type="GO" id="GO:0071038">
    <property type="term" value="P:TRAMP-dependent tRNA surveillance pathway"/>
    <property type="evidence" value="ECO:0007669"/>
    <property type="project" value="TreeGrafter"/>
</dbReference>
<dbReference type="Gene3D" id="3.30.420.10">
    <property type="entry name" value="Ribonuclease H-like superfamily/Ribonuclease H"/>
    <property type="match status" value="1"/>
</dbReference>
<evidence type="ECO:0000313" key="2">
    <source>
        <dbReference type="Proteomes" id="UP000828390"/>
    </source>
</evidence>
<dbReference type="InterPro" id="IPR012337">
    <property type="entry name" value="RNaseH-like_sf"/>
</dbReference>
<dbReference type="EMBL" id="JAIWYP010000005">
    <property type="protein sequence ID" value="KAH3824863.1"/>
    <property type="molecule type" value="Genomic_DNA"/>
</dbReference>
<dbReference type="SUPFAM" id="SSF53098">
    <property type="entry name" value="Ribonuclease H-like"/>
    <property type="match status" value="1"/>
</dbReference>
<dbReference type="GO" id="GO:0071044">
    <property type="term" value="P:histone mRNA catabolic process"/>
    <property type="evidence" value="ECO:0007669"/>
    <property type="project" value="TreeGrafter"/>
</dbReference>
<dbReference type="GO" id="GO:0071036">
    <property type="term" value="P:nuclear polyadenylation-dependent snoRNA catabolic process"/>
    <property type="evidence" value="ECO:0007669"/>
    <property type="project" value="TreeGrafter"/>
</dbReference>
<dbReference type="GO" id="GO:0000176">
    <property type="term" value="C:nuclear exosome (RNase complex)"/>
    <property type="evidence" value="ECO:0007669"/>
    <property type="project" value="TreeGrafter"/>
</dbReference>
<dbReference type="GO" id="GO:0071037">
    <property type="term" value="P:nuclear polyadenylation-dependent snRNA catabolic process"/>
    <property type="evidence" value="ECO:0007669"/>
    <property type="project" value="TreeGrafter"/>
</dbReference>
<dbReference type="GO" id="GO:0071039">
    <property type="term" value="P:nuclear polyadenylation-dependent CUT catabolic process"/>
    <property type="evidence" value="ECO:0007669"/>
    <property type="project" value="TreeGrafter"/>
</dbReference>
<organism evidence="1 2">
    <name type="scientific">Dreissena polymorpha</name>
    <name type="common">Zebra mussel</name>
    <name type="synonym">Mytilus polymorpha</name>
    <dbReference type="NCBI Taxonomy" id="45954"/>
    <lineage>
        <taxon>Eukaryota</taxon>
        <taxon>Metazoa</taxon>
        <taxon>Spiralia</taxon>
        <taxon>Lophotrochozoa</taxon>
        <taxon>Mollusca</taxon>
        <taxon>Bivalvia</taxon>
        <taxon>Autobranchia</taxon>
        <taxon>Heteroconchia</taxon>
        <taxon>Euheterodonta</taxon>
        <taxon>Imparidentia</taxon>
        <taxon>Neoheterodontei</taxon>
        <taxon>Myida</taxon>
        <taxon>Dreissenoidea</taxon>
        <taxon>Dreissenidae</taxon>
        <taxon>Dreissena</taxon>
    </lineage>
</organism>
<dbReference type="Proteomes" id="UP000828390">
    <property type="component" value="Unassembled WGS sequence"/>
</dbReference>
<dbReference type="GO" id="GO:0003727">
    <property type="term" value="F:single-stranded RNA binding"/>
    <property type="evidence" value="ECO:0007669"/>
    <property type="project" value="TreeGrafter"/>
</dbReference>